<evidence type="ECO:0000313" key="2">
    <source>
        <dbReference type="Proteomes" id="UP000467700"/>
    </source>
</evidence>
<dbReference type="Proteomes" id="UP000467700">
    <property type="component" value="Unassembled WGS sequence"/>
</dbReference>
<dbReference type="OrthoDB" id="3257338at2759"/>
<keyword evidence="2" id="KW-1185">Reference proteome</keyword>
<comment type="caution">
    <text evidence="1">The sequence shown here is derived from an EMBL/GenBank/DDBJ whole genome shotgun (WGS) entry which is preliminary data.</text>
</comment>
<sequence>MERANSLTRKLEAWISIQHLYMPTVAPLRARQDSTNTSPVAVQDVKLFLPSSLPRGILSGINFFRYEWDFRYAQAEEELNSLRGFLLLRSHMLNSKQRFSRGQRQNTRSQKLLSNVDEKIRASVAKYRHIRLALDSLSGPLLETRWRETLRPLEEADVSGLSSMDNSGSEGRKRLSWIWKVHGTGANADECTQLALRIEWCKARARAHRWQEECVLLAEEMRRVIAFFQWQCRWWKAHMSNLSSTDDTLTEGRYAYAMRQANMRDEIGAHCEREWEDYRVKLVTMEGRDAYAMVECH</sequence>
<protein>
    <submittedName>
        <fullName evidence="1">Uncharacterized protein</fullName>
    </submittedName>
</protein>
<dbReference type="EMBL" id="CACVBS010000069">
    <property type="protein sequence ID" value="CAA7268742.1"/>
    <property type="molecule type" value="Genomic_DNA"/>
</dbReference>
<accession>A0A8S0X6F1</accession>
<evidence type="ECO:0000313" key="1">
    <source>
        <dbReference type="EMBL" id="CAA7268742.1"/>
    </source>
</evidence>
<gene>
    <name evidence="1" type="ORF">AAE3_LOCUS10910</name>
</gene>
<name>A0A8S0X6F1_CYCAE</name>
<organism evidence="1 2">
    <name type="scientific">Cyclocybe aegerita</name>
    <name type="common">Black poplar mushroom</name>
    <name type="synonym">Agrocybe aegerita</name>
    <dbReference type="NCBI Taxonomy" id="1973307"/>
    <lineage>
        <taxon>Eukaryota</taxon>
        <taxon>Fungi</taxon>
        <taxon>Dikarya</taxon>
        <taxon>Basidiomycota</taxon>
        <taxon>Agaricomycotina</taxon>
        <taxon>Agaricomycetes</taxon>
        <taxon>Agaricomycetidae</taxon>
        <taxon>Agaricales</taxon>
        <taxon>Agaricineae</taxon>
        <taxon>Bolbitiaceae</taxon>
        <taxon>Cyclocybe</taxon>
    </lineage>
</organism>
<proteinExistence type="predicted"/>
<reference evidence="1 2" key="1">
    <citation type="submission" date="2020-01" db="EMBL/GenBank/DDBJ databases">
        <authorList>
            <person name="Gupta K D."/>
        </authorList>
    </citation>
    <scope>NUCLEOTIDE SEQUENCE [LARGE SCALE GENOMIC DNA]</scope>
</reference>
<dbReference type="AlphaFoldDB" id="A0A8S0X6F1"/>